<accession>A0AAV6WSA1</accession>
<proteinExistence type="predicted"/>
<dbReference type="EMBL" id="WHWC01000013">
    <property type="protein sequence ID" value="KAG8370699.1"/>
    <property type="molecule type" value="Genomic_DNA"/>
</dbReference>
<dbReference type="PANTHER" id="PTHR36746:SF3">
    <property type="entry name" value="DUF4005 DOMAIN-CONTAINING PROTEIN"/>
    <property type="match status" value="1"/>
</dbReference>
<sequence>MAQNKNSKNSDGMCKKIYNAITPFRSTARRVSRQNNENPTKIPSPQISKMIPIEAPSKSKKMEDLGEHKEIVIANSQKVANKYKKDDDFSNYIRKVKSRMIKTASNIGGGDRTATKRDSFNDKVTNYIDHSKMKIRTTTTSVGHIEKNVSFK</sequence>
<organism evidence="2 3">
    <name type="scientific">Buddleja alternifolia</name>
    <dbReference type="NCBI Taxonomy" id="168488"/>
    <lineage>
        <taxon>Eukaryota</taxon>
        <taxon>Viridiplantae</taxon>
        <taxon>Streptophyta</taxon>
        <taxon>Embryophyta</taxon>
        <taxon>Tracheophyta</taxon>
        <taxon>Spermatophyta</taxon>
        <taxon>Magnoliopsida</taxon>
        <taxon>eudicotyledons</taxon>
        <taxon>Gunneridae</taxon>
        <taxon>Pentapetalae</taxon>
        <taxon>asterids</taxon>
        <taxon>lamiids</taxon>
        <taxon>Lamiales</taxon>
        <taxon>Scrophulariaceae</taxon>
        <taxon>Buddlejeae</taxon>
        <taxon>Buddleja</taxon>
    </lineage>
</organism>
<comment type="caution">
    <text evidence="2">The sequence shown here is derived from an EMBL/GenBank/DDBJ whole genome shotgun (WGS) entry which is preliminary data.</text>
</comment>
<dbReference type="Proteomes" id="UP000826271">
    <property type="component" value="Unassembled WGS sequence"/>
</dbReference>
<name>A0AAV6WSA1_9LAMI</name>
<feature type="region of interest" description="Disordered" evidence="1">
    <location>
        <begin position="28"/>
        <end position="53"/>
    </location>
</feature>
<protein>
    <submittedName>
        <fullName evidence="2">Uncharacterized protein</fullName>
    </submittedName>
</protein>
<evidence type="ECO:0000256" key="1">
    <source>
        <dbReference type="SAM" id="MobiDB-lite"/>
    </source>
</evidence>
<gene>
    <name evidence="2" type="ORF">BUALT_Bualt13G0010500</name>
</gene>
<dbReference type="AlphaFoldDB" id="A0AAV6WSA1"/>
<feature type="compositionally biased region" description="Polar residues" evidence="1">
    <location>
        <begin position="33"/>
        <end position="47"/>
    </location>
</feature>
<reference evidence="2" key="1">
    <citation type="submission" date="2019-10" db="EMBL/GenBank/DDBJ databases">
        <authorList>
            <person name="Zhang R."/>
            <person name="Pan Y."/>
            <person name="Wang J."/>
            <person name="Ma R."/>
            <person name="Yu S."/>
        </authorList>
    </citation>
    <scope>NUCLEOTIDE SEQUENCE</scope>
    <source>
        <strain evidence="2">LA-IB0</strain>
        <tissue evidence="2">Leaf</tissue>
    </source>
</reference>
<keyword evidence="3" id="KW-1185">Reference proteome</keyword>
<evidence type="ECO:0000313" key="2">
    <source>
        <dbReference type="EMBL" id="KAG8370699.1"/>
    </source>
</evidence>
<dbReference type="PANTHER" id="PTHR36746">
    <property type="entry name" value="BNAC04G51760D PROTEIN"/>
    <property type="match status" value="1"/>
</dbReference>
<evidence type="ECO:0000313" key="3">
    <source>
        <dbReference type="Proteomes" id="UP000826271"/>
    </source>
</evidence>